<organism evidence="2 3">
    <name type="scientific">Rubrobacter radiotolerans</name>
    <name type="common">Arthrobacter radiotolerans</name>
    <dbReference type="NCBI Taxonomy" id="42256"/>
    <lineage>
        <taxon>Bacteria</taxon>
        <taxon>Bacillati</taxon>
        <taxon>Actinomycetota</taxon>
        <taxon>Rubrobacteria</taxon>
        <taxon>Rubrobacterales</taxon>
        <taxon>Rubrobacteraceae</taxon>
        <taxon>Rubrobacter</taxon>
    </lineage>
</organism>
<dbReference type="KEGG" id="rrd:RradSPS_0543"/>
<evidence type="ECO:0000256" key="1">
    <source>
        <dbReference type="SAM" id="Phobius"/>
    </source>
</evidence>
<proteinExistence type="predicted"/>
<keyword evidence="1" id="KW-1133">Transmembrane helix</keyword>
<feature type="transmembrane region" description="Helical" evidence="1">
    <location>
        <begin position="55"/>
        <end position="77"/>
    </location>
</feature>
<evidence type="ECO:0000313" key="3">
    <source>
        <dbReference type="Proteomes" id="UP000025229"/>
    </source>
</evidence>
<keyword evidence="1" id="KW-0812">Transmembrane</keyword>
<dbReference type="EMBL" id="CP007514">
    <property type="protein sequence ID" value="AHY45826.1"/>
    <property type="molecule type" value="Genomic_DNA"/>
</dbReference>
<protein>
    <submittedName>
        <fullName evidence="2">Uncharacterized protein</fullName>
    </submittedName>
</protein>
<accession>A0A023X0S6</accession>
<evidence type="ECO:0000313" key="2">
    <source>
        <dbReference type="EMBL" id="AHY45826.1"/>
    </source>
</evidence>
<name>A0A023X0S6_RUBRA</name>
<keyword evidence="3" id="KW-1185">Reference proteome</keyword>
<dbReference type="Proteomes" id="UP000025229">
    <property type="component" value="Chromosome"/>
</dbReference>
<reference evidence="2 3" key="1">
    <citation type="submission" date="2014-03" db="EMBL/GenBank/DDBJ databases">
        <title>Complete genome sequence of the Radio-Resistant Rubrobacter radiotolerans RSPS-4.</title>
        <authorList>
            <person name="Egas C.C."/>
            <person name="Barroso C.C."/>
            <person name="Froufe H.J.C."/>
            <person name="Pacheco J.J."/>
            <person name="Albuquerque L.L."/>
            <person name="da Costa M.M.S."/>
        </authorList>
    </citation>
    <scope>NUCLEOTIDE SEQUENCE [LARGE SCALE GENOMIC DNA]</scope>
    <source>
        <strain evidence="2 3">RSPS-4</strain>
    </source>
</reference>
<gene>
    <name evidence="2" type="ORF">RradSPS_0543</name>
</gene>
<dbReference type="AlphaFoldDB" id="A0A023X0S6"/>
<dbReference type="HOGENOM" id="CLU_632951_0_0_11"/>
<sequence>MRRPSDILRRGMRSLLETLRSLFSRLASALRDAPRRLDARLDGFLGRRPRFTAYLARYGALVFLLIGGVFVVAAAAAPEGRGQQLVYASGEGEVLAASPEPGVEPLPVFEPAEGELAAAPLLNGGSRSLSFTVLRGEGEGDLRGDLYGADLVRGTVAQIQSADPGEAFLFGGYSYDRSWLMAERFSAEEPPNAAIFTASGATRRYVEPEGEDGAAAVIGAAWGAQNSLYAWLSSGEGEGAASLTAYNFFERRQAVVYRTENRVGLASYNFDSNTAVFDERPPGAPLSESRLVALSGTNRMPVEGADGLGLYDPSLPVPNLDYGMAVLWTDGERTGVGVFDPATWTFRETGVLVEAGSRYPQVSYDGALVATLDRAGTTLTVRRMEDGEVVRRIEGVQPPEVALDRLREGGIRIPDSAYASAPAPYSWRSFADS</sequence>
<keyword evidence="1" id="KW-0472">Membrane</keyword>
<dbReference type="STRING" id="42256.RradSPS_0543"/>